<comment type="caution">
    <text evidence="2">The sequence shown here is derived from an EMBL/GenBank/DDBJ whole genome shotgun (WGS) entry which is preliminary data.</text>
</comment>
<dbReference type="EMBL" id="JBHUIO010000009">
    <property type="protein sequence ID" value="MFD2171380.1"/>
    <property type="molecule type" value="Genomic_DNA"/>
</dbReference>
<gene>
    <name evidence="2" type="ORF">ACFSOY_15525</name>
</gene>
<dbReference type="Gene3D" id="3.90.420.10">
    <property type="entry name" value="Oxidoreductase, molybdopterin-binding domain"/>
    <property type="match status" value="1"/>
</dbReference>
<keyword evidence="3" id="KW-1185">Reference proteome</keyword>
<dbReference type="InterPro" id="IPR036374">
    <property type="entry name" value="OxRdtase_Mopterin-bd_sf"/>
</dbReference>
<reference evidence="3" key="1">
    <citation type="journal article" date="2019" name="Int. J. Syst. Evol. Microbiol.">
        <title>The Global Catalogue of Microorganisms (GCM) 10K type strain sequencing project: providing services to taxonomists for standard genome sequencing and annotation.</title>
        <authorList>
            <consortium name="The Broad Institute Genomics Platform"/>
            <consortium name="The Broad Institute Genome Sequencing Center for Infectious Disease"/>
            <person name="Wu L."/>
            <person name="Ma J."/>
        </authorList>
    </citation>
    <scope>NUCLEOTIDE SEQUENCE [LARGE SCALE GENOMIC DNA]</scope>
    <source>
        <strain evidence="3">CGMCC 1.13574</strain>
    </source>
</reference>
<evidence type="ECO:0000313" key="2">
    <source>
        <dbReference type="EMBL" id="MFD2171380.1"/>
    </source>
</evidence>
<dbReference type="Proteomes" id="UP001597343">
    <property type="component" value="Unassembled WGS sequence"/>
</dbReference>
<sequence>MSHEAFQVRVYGLVGRELDLEYSDFTSGKLGPHLDVNPIVSTFSGIATPVSSLLEIIQPLAESTHAIFHASDDFQAILPIEQLENALLLFSQEDKPLKKGFPVRLLVPDGHSDCLNVKSVVSINFIRSEPHQKAEFGFANTVSPDDLARN</sequence>
<name>A0ABW5A1L6_9BACL</name>
<protein>
    <submittedName>
        <fullName evidence="2">Molybdopterin-dependent oxidoreductase</fullName>
    </submittedName>
</protein>
<evidence type="ECO:0000259" key="1">
    <source>
        <dbReference type="Pfam" id="PF00174"/>
    </source>
</evidence>
<feature type="domain" description="Oxidoreductase molybdopterin-binding" evidence="1">
    <location>
        <begin position="48"/>
        <end position="130"/>
    </location>
</feature>
<proteinExistence type="predicted"/>
<dbReference type="SUPFAM" id="SSF56524">
    <property type="entry name" value="Oxidoreductase molybdopterin-binding domain"/>
    <property type="match status" value="1"/>
</dbReference>
<accession>A0ABW5A1L6</accession>
<evidence type="ECO:0000313" key="3">
    <source>
        <dbReference type="Proteomes" id="UP001597343"/>
    </source>
</evidence>
<dbReference type="InterPro" id="IPR000572">
    <property type="entry name" value="OxRdtase_Mopterin-bd_dom"/>
</dbReference>
<organism evidence="2 3">
    <name type="scientific">Tumebacillus lipolyticus</name>
    <dbReference type="NCBI Taxonomy" id="1280370"/>
    <lineage>
        <taxon>Bacteria</taxon>
        <taxon>Bacillati</taxon>
        <taxon>Bacillota</taxon>
        <taxon>Bacilli</taxon>
        <taxon>Bacillales</taxon>
        <taxon>Alicyclobacillaceae</taxon>
        <taxon>Tumebacillus</taxon>
    </lineage>
</organism>
<dbReference type="Pfam" id="PF00174">
    <property type="entry name" value="Oxidored_molyb"/>
    <property type="match status" value="1"/>
</dbReference>
<dbReference type="RefSeq" id="WP_386048128.1">
    <property type="nucleotide sequence ID" value="NZ_JBHUIO010000009.1"/>
</dbReference>